<dbReference type="Proteomes" id="UP000650466">
    <property type="component" value="Unassembled WGS sequence"/>
</dbReference>
<dbReference type="Gene3D" id="1.20.1420.60">
    <property type="match status" value="1"/>
</dbReference>
<protein>
    <submittedName>
        <fullName evidence="2">DUF4375 domain-containing protein</fullName>
    </submittedName>
</protein>
<comment type="caution">
    <text evidence="2">The sequence shown here is derived from an EMBL/GenBank/DDBJ whole genome shotgun (WGS) entry which is preliminary data.</text>
</comment>
<dbReference type="EMBL" id="JACVVD010000024">
    <property type="protein sequence ID" value="MBD0384714.1"/>
    <property type="molecule type" value="Genomic_DNA"/>
</dbReference>
<sequence>MILRRISKDLLIESPYEEWNAFIDLIAMEEYEDLNQIQRIAHLCFWYDSEVQNGGHIQYFENKGTEKVNETINALKSLGASKQADILGEAYRQYSLKIRKTINTVLGFVMASREGEYERFDNQYYDCEPNVTELLEKYFVANKEHFVELV</sequence>
<dbReference type="InterPro" id="IPR025402">
    <property type="entry name" value="DMP19_C"/>
</dbReference>
<dbReference type="Pfam" id="PF14300">
    <property type="entry name" value="DMP19"/>
    <property type="match status" value="1"/>
</dbReference>
<dbReference type="RefSeq" id="WP_188178472.1">
    <property type="nucleotide sequence ID" value="NZ_JACVVD010000024.1"/>
</dbReference>
<evidence type="ECO:0000313" key="2">
    <source>
        <dbReference type="EMBL" id="MBD0384714.1"/>
    </source>
</evidence>
<proteinExistence type="predicted"/>
<evidence type="ECO:0000259" key="1">
    <source>
        <dbReference type="Pfam" id="PF14300"/>
    </source>
</evidence>
<evidence type="ECO:0000313" key="3">
    <source>
        <dbReference type="Proteomes" id="UP000650466"/>
    </source>
</evidence>
<feature type="domain" description="DNA mimic protein DMP19 C-terminal" evidence="1">
    <location>
        <begin position="32"/>
        <end position="142"/>
    </location>
</feature>
<name>A0A926QNU3_9BACL</name>
<accession>A0A926QNU3</accession>
<reference evidence="2" key="1">
    <citation type="submission" date="2020-09" db="EMBL/GenBank/DDBJ databases">
        <title>Draft Genome Sequence of Paenibacillus sp. WST5.</title>
        <authorList>
            <person name="Bao Z."/>
        </authorList>
    </citation>
    <scope>NUCLEOTIDE SEQUENCE</scope>
    <source>
        <strain evidence="2">WST5</strain>
    </source>
</reference>
<dbReference type="AlphaFoldDB" id="A0A926QNU3"/>
<gene>
    <name evidence="2" type="ORF">ICC18_32275</name>
</gene>
<keyword evidence="3" id="KW-1185">Reference proteome</keyword>
<organism evidence="2 3">
    <name type="scientific">Paenibacillus sedimenti</name>
    <dbReference type="NCBI Taxonomy" id="2770274"/>
    <lineage>
        <taxon>Bacteria</taxon>
        <taxon>Bacillati</taxon>
        <taxon>Bacillota</taxon>
        <taxon>Bacilli</taxon>
        <taxon>Bacillales</taxon>
        <taxon>Paenibacillaceae</taxon>
        <taxon>Paenibacillus</taxon>
    </lineage>
</organism>